<feature type="region of interest" description="Disordered" evidence="1">
    <location>
        <begin position="51"/>
        <end position="77"/>
    </location>
</feature>
<evidence type="ECO:0000256" key="1">
    <source>
        <dbReference type="SAM" id="MobiDB-lite"/>
    </source>
</evidence>
<evidence type="ECO:0000313" key="2">
    <source>
        <dbReference type="EMBL" id="KIK20031.1"/>
    </source>
</evidence>
<name>A0A0C9YTM5_9AGAM</name>
<dbReference type="EMBL" id="KN833773">
    <property type="protein sequence ID" value="KIK20031.1"/>
    <property type="molecule type" value="Genomic_DNA"/>
</dbReference>
<gene>
    <name evidence="2" type="ORF">PISMIDRAFT_603586</name>
</gene>
<sequence length="77" mass="8318">MVGITHLRNAFSSSSSRPGYSLCHRLRWNLSPLARGTGVNDQSLARVFSASSRPRPTHSSVFTPVGAAPAPNRTRIT</sequence>
<dbReference type="AlphaFoldDB" id="A0A0C9YTM5"/>
<organism evidence="2 3">
    <name type="scientific">Pisolithus microcarpus 441</name>
    <dbReference type="NCBI Taxonomy" id="765257"/>
    <lineage>
        <taxon>Eukaryota</taxon>
        <taxon>Fungi</taxon>
        <taxon>Dikarya</taxon>
        <taxon>Basidiomycota</taxon>
        <taxon>Agaricomycotina</taxon>
        <taxon>Agaricomycetes</taxon>
        <taxon>Agaricomycetidae</taxon>
        <taxon>Boletales</taxon>
        <taxon>Sclerodermatineae</taxon>
        <taxon>Pisolithaceae</taxon>
        <taxon>Pisolithus</taxon>
    </lineage>
</organism>
<protein>
    <submittedName>
        <fullName evidence="2">Uncharacterized protein</fullName>
    </submittedName>
</protein>
<keyword evidence="3" id="KW-1185">Reference proteome</keyword>
<reference evidence="2 3" key="1">
    <citation type="submission" date="2014-04" db="EMBL/GenBank/DDBJ databases">
        <authorList>
            <consortium name="DOE Joint Genome Institute"/>
            <person name="Kuo A."/>
            <person name="Kohler A."/>
            <person name="Costa M.D."/>
            <person name="Nagy L.G."/>
            <person name="Floudas D."/>
            <person name="Copeland A."/>
            <person name="Barry K.W."/>
            <person name="Cichocki N."/>
            <person name="Veneault-Fourrey C."/>
            <person name="LaButti K."/>
            <person name="Lindquist E.A."/>
            <person name="Lipzen A."/>
            <person name="Lundell T."/>
            <person name="Morin E."/>
            <person name="Murat C."/>
            <person name="Sun H."/>
            <person name="Tunlid A."/>
            <person name="Henrissat B."/>
            <person name="Grigoriev I.V."/>
            <person name="Hibbett D.S."/>
            <person name="Martin F."/>
            <person name="Nordberg H.P."/>
            <person name="Cantor M.N."/>
            <person name="Hua S.X."/>
        </authorList>
    </citation>
    <scope>NUCLEOTIDE SEQUENCE [LARGE SCALE GENOMIC DNA]</scope>
    <source>
        <strain evidence="2 3">441</strain>
    </source>
</reference>
<dbReference type="Proteomes" id="UP000054018">
    <property type="component" value="Unassembled WGS sequence"/>
</dbReference>
<evidence type="ECO:0000313" key="3">
    <source>
        <dbReference type="Proteomes" id="UP000054018"/>
    </source>
</evidence>
<feature type="compositionally biased region" description="Polar residues" evidence="1">
    <location>
        <begin position="51"/>
        <end position="62"/>
    </location>
</feature>
<reference evidence="3" key="2">
    <citation type="submission" date="2015-01" db="EMBL/GenBank/DDBJ databases">
        <title>Evolutionary Origins and Diversification of the Mycorrhizal Mutualists.</title>
        <authorList>
            <consortium name="DOE Joint Genome Institute"/>
            <consortium name="Mycorrhizal Genomics Consortium"/>
            <person name="Kohler A."/>
            <person name="Kuo A."/>
            <person name="Nagy L.G."/>
            <person name="Floudas D."/>
            <person name="Copeland A."/>
            <person name="Barry K.W."/>
            <person name="Cichocki N."/>
            <person name="Veneault-Fourrey C."/>
            <person name="LaButti K."/>
            <person name="Lindquist E.A."/>
            <person name="Lipzen A."/>
            <person name="Lundell T."/>
            <person name="Morin E."/>
            <person name="Murat C."/>
            <person name="Riley R."/>
            <person name="Ohm R."/>
            <person name="Sun H."/>
            <person name="Tunlid A."/>
            <person name="Henrissat B."/>
            <person name="Grigoriev I.V."/>
            <person name="Hibbett D.S."/>
            <person name="Martin F."/>
        </authorList>
    </citation>
    <scope>NUCLEOTIDE SEQUENCE [LARGE SCALE GENOMIC DNA]</scope>
    <source>
        <strain evidence="3">441</strain>
    </source>
</reference>
<accession>A0A0C9YTM5</accession>
<proteinExistence type="predicted"/>
<dbReference type="HOGENOM" id="CLU_2639045_0_0_1"/>